<evidence type="ECO:0000313" key="4">
    <source>
        <dbReference type="EMBL" id="EFC38310.1"/>
    </source>
</evidence>
<keyword evidence="1" id="KW-0472">Membrane</keyword>
<evidence type="ECO:0000256" key="1">
    <source>
        <dbReference type="SAM" id="Phobius"/>
    </source>
</evidence>
<reference evidence="4 5" key="1">
    <citation type="journal article" date="2010" name="Cell">
        <title>The genome of Naegleria gruberi illuminates early eukaryotic versatility.</title>
        <authorList>
            <person name="Fritz-Laylin L.K."/>
            <person name="Prochnik S.E."/>
            <person name="Ginger M.L."/>
            <person name="Dacks J.B."/>
            <person name="Carpenter M.L."/>
            <person name="Field M.C."/>
            <person name="Kuo A."/>
            <person name="Paredez A."/>
            <person name="Chapman J."/>
            <person name="Pham J."/>
            <person name="Shu S."/>
            <person name="Neupane R."/>
            <person name="Cipriano M."/>
            <person name="Mancuso J."/>
            <person name="Tu H."/>
            <person name="Salamov A."/>
            <person name="Lindquist E."/>
            <person name="Shapiro H."/>
            <person name="Lucas S."/>
            <person name="Grigoriev I.V."/>
            <person name="Cande W.Z."/>
            <person name="Fulton C."/>
            <person name="Rokhsar D.S."/>
            <person name="Dawson S.C."/>
        </authorList>
    </citation>
    <scope>NUCLEOTIDE SEQUENCE [LARGE SCALE GENOMIC DNA]</scope>
    <source>
        <strain evidence="4 5">NEG-M</strain>
    </source>
</reference>
<keyword evidence="1" id="KW-1133">Transmembrane helix</keyword>
<dbReference type="Gene3D" id="6.10.340.10">
    <property type="match status" value="1"/>
</dbReference>
<dbReference type="Pfam" id="PF00615">
    <property type="entry name" value="RGS"/>
    <property type="match status" value="1"/>
</dbReference>
<dbReference type="GeneID" id="8863504"/>
<dbReference type="VEuPathDB" id="AmoebaDB:NAEGRDRAFT_59564"/>
<dbReference type="PANTHER" id="PTHR10845">
    <property type="entry name" value="REGULATOR OF G PROTEIN SIGNALING"/>
    <property type="match status" value="1"/>
</dbReference>
<accession>D2VY64</accession>
<sequence length="1166" mass="132098">MSNQQGSKKNQQETILPTTVNSTKFRKTFKNNLLSLKRIKNVHHIKYSNENDSNSFELFGNSKKLTQFSEELIEKSIHLDNHDDNNLNVMDPSSSAQTPDSQSVLIHKSLRFKITIILILLFLLLMATCLAILLTAFNISFLSVENSMAMESAKRTSRTLFDDFYFLTSRLFEYGAFKDAIDVVTNTNSNATVLANQFLNYYLHCQYQLTSRVNFALIYYMNGTYLSGLGCFDGYRLDKIPNDLINLQASSIGRVLMDGMSNPSTRNVGFYSPSESLFDLIVSNITVSGLNQNFNITTQTKLLNLLLLSAMPIQDTDYQKTYGIMIFGRYQTREFFTDMSDRSQYCLTPYNLRSSRDRYLFAKSLSSDKSKTELTSQQTSKIISEKTSSWTQTLIEGVSSQSLWSNNTGQFIQQFSVDENDLNLPLFENRLCSNKAILYGSKISIFQEYYDLISDGSMVIRTDFDREVYTLGITSFLITWSVMTVMIILLSIGLIIFLEIVVLKRLLKLTNAVRIITNSTNIKERVPNVGSDELGMLCEDVNNMLDALDATQTILSEDNELMQRLLEKTSLSEQKSRVIMNSIDDFIFSVDSKTAQIVNFNTIFESRILKKQFNLVSQYLQKAPLMDSQNNGSDMAFLYNSIENPNHLNDEILKYLENMAETKSRWDTTILSNLGSEIPVSVSTSKVDIMLDEGNIHQVYVIVARNMSEQVELRQAVKVQEQRMQDFKLGMEFERVMMNSNGREMFKECSEENILFLEDILLYKSIKKTSDRAKKQAEILNKYLCDNSPYAINISQKVREKEVKNIAEGYGQIDLFISIEKVVKSMLLKDTFLRFSLQYDLSNDQTLLSSCHDNSELSSSIESSLDSPSILSSASLISSTREIIGSTSPPRFHSLWKNDELPQVDSNTSSTCSSPVTTPRSHHKRLNAIHGGLMSPTSPNTSSYHHKNDTFIQSSPPKHFEINSKDNCGPDLSHRKEMLKKGTRIPLSLLASFDNYDNLKRRRSSSLAAEAKNNITECKTPKSISMPSSPFQIHSVDFNSIDHAETTSHYSITVTNSNSIPSSPSTPPRPQFAKSYSASFLDFRVNSPPAHCKKRPSAVKVETLSPNRTKLKPVFESSLSSPNIFCKSPSSFQSNVKAFKSKLNASQNSHERDLLQIHDYKSPLFV</sequence>
<dbReference type="RefSeq" id="XP_002671054.1">
    <property type="nucleotide sequence ID" value="XM_002671008.1"/>
</dbReference>
<dbReference type="PROSITE" id="PS50132">
    <property type="entry name" value="RGS"/>
    <property type="match status" value="1"/>
</dbReference>
<dbReference type="InterPro" id="IPR003660">
    <property type="entry name" value="HAMP_dom"/>
</dbReference>
<dbReference type="SUPFAM" id="SSF48097">
    <property type="entry name" value="Regulator of G-protein signaling, RGS"/>
    <property type="match status" value="1"/>
</dbReference>
<gene>
    <name evidence="4" type="ORF">NAEGRDRAFT_59564</name>
</gene>
<dbReference type="CDD" id="cd07440">
    <property type="entry name" value="RGS"/>
    <property type="match status" value="1"/>
</dbReference>
<dbReference type="STRING" id="5762.D2VY64"/>
<feature type="domain" description="RGS" evidence="2">
    <location>
        <begin position="732"/>
        <end position="835"/>
    </location>
</feature>
<dbReference type="Proteomes" id="UP000006671">
    <property type="component" value="Unassembled WGS sequence"/>
</dbReference>
<dbReference type="InterPro" id="IPR044926">
    <property type="entry name" value="RGS_subdomain_2"/>
</dbReference>
<dbReference type="InParanoid" id="D2VY64"/>
<keyword evidence="5" id="KW-1185">Reference proteome</keyword>
<evidence type="ECO:0000259" key="2">
    <source>
        <dbReference type="PROSITE" id="PS50132"/>
    </source>
</evidence>
<dbReference type="PROSITE" id="PS50885">
    <property type="entry name" value="HAMP"/>
    <property type="match status" value="1"/>
</dbReference>
<evidence type="ECO:0000259" key="3">
    <source>
        <dbReference type="PROSITE" id="PS50885"/>
    </source>
</evidence>
<dbReference type="CDD" id="cd06225">
    <property type="entry name" value="HAMP"/>
    <property type="match status" value="1"/>
</dbReference>
<name>D2VY64_NAEGR</name>
<protein>
    <submittedName>
        <fullName evidence="4">RGS domain-containing protein</fullName>
    </submittedName>
</protein>
<dbReference type="EMBL" id="GG738909">
    <property type="protein sequence ID" value="EFC38310.1"/>
    <property type="molecule type" value="Genomic_DNA"/>
</dbReference>
<dbReference type="Gene3D" id="1.10.167.10">
    <property type="entry name" value="Regulator of G-protein Signalling 4, domain 2"/>
    <property type="match status" value="1"/>
</dbReference>
<dbReference type="AlphaFoldDB" id="D2VY64"/>
<dbReference type="InterPro" id="IPR036305">
    <property type="entry name" value="RGS_sf"/>
</dbReference>
<keyword evidence="1" id="KW-0812">Transmembrane</keyword>
<dbReference type="GO" id="GO:0007165">
    <property type="term" value="P:signal transduction"/>
    <property type="evidence" value="ECO:0007669"/>
    <property type="project" value="InterPro"/>
</dbReference>
<proteinExistence type="predicted"/>
<feature type="transmembrane region" description="Helical" evidence="1">
    <location>
        <begin position="468"/>
        <end position="498"/>
    </location>
</feature>
<dbReference type="InterPro" id="IPR016137">
    <property type="entry name" value="RGS"/>
</dbReference>
<dbReference type="Pfam" id="PF00672">
    <property type="entry name" value="HAMP"/>
    <property type="match status" value="1"/>
</dbReference>
<organism evidence="5">
    <name type="scientific">Naegleria gruberi</name>
    <name type="common">Amoeba</name>
    <dbReference type="NCBI Taxonomy" id="5762"/>
    <lineage>
        <taxon>Eukaryota</taxon>
        <taxon>Discoba</taxon>
        <taxon>Heterolobosea</taxon>
        <taxon>Tetramitia</taxon>
        <taxon>Eutetramitia</taxon>
        <taxon>Vahlkampfiidae</taxon>
        <taxon>Naegleria</taxon>
    </lineage>
</organism>
<feature type="domain" description="HAMP" evidence="3">
    <location>
        <begin position="500"/>
        <end position="553"/>
    </location>
</feature>
<feature type="transmembrane region" description="Helical" evidence="1">
    <location>
        <begin position="114"/>
        <end position="137"/>
    </location>
</feature>
<dbReference type="KEGG" id="ngr:NAEGRDRAFT_59564"/>
<evidence type="ECO:0000313" key="5">
    <source>
        <dbReference type="Proteomes" id="UP000006671"/>
    </source>
</evidence>
<dbReference type="OrthoDB" id="10258670at2759"/>
<dbReference type="SMART" id="SM00304">
    <property type="entry name" value="HAMP"/>
    <property type="match status" value="1"/>
</dbReference>
<dbReference type="OMA" id="YYLHCQY"/>
<dbReference type="SMART" id="SM00315">
    <property type="entry name" value="RGS"/>
    <property type="match status" value="1"/>
</dbReference>
<dbReference type="GO" id="GO:0016020">
    <property type="term" value="C:membrane"/>
    <property type="evidence" value="ECO:0007669"/>
    <property type="project" value="InterPro"/>
</dbReference>
<dbReference type="PANTHER" id="PTHR10845:SF192">
    <property type="entry name" value="DOUBLE HIT, ISOFORM B"/>
    <property type="match status" value="1"/>
</dbReference>